<dbReference type="KEGG" id="nlc:EBAPG3_011665"/>
<proteinExistence type="predicted"/>
<protein>
    <submittedName>
        <fullName evidence="1">Uncharacterized protein</fullName>
    </submittedName>
</protein>
<dbReference type="EMBL" id="CP021106">
    <property type="protein sequence ID" value="ARO88376.1"/>
    <property type="molecule type" value="Genomic_DNA"/>
</dbReference>
<dbReference type="AlphaFoldDB" id="A0A1W6SRG8"/>
<evidence type="ECO:0000313" key="2">
    <source>
        <dbReference type="Proteomes" id="UP000012179"/>
    </source>
</evidence>
<organism evidence="1 2">
    <name type="scientific">Nitrosospira lacus</name>
    <dbReference type="NCBI Taxonomy" id="1288494"/>
    <lineage>
        <taxon>Bacteria</taxon>
        <taxon>Pseudomonadati</taxon>
        <taxon>Pseudomonadota</taxon>
        <taxon>Betaproteobacteria</taxon>
        <taxon>Nitrosomonadales</taxon>
        <taxon>Nitrosomonadaceae</taxon>
        <taxon>Nitrosospira</taxon>
    </lineage>
</organism>
<dbReference type="Proteomes" id="UP000012179">
    <property type="component" value="Chromosome"/>
</dbReference>
<evidence type="ECO:0000313" key="1">
    <source>
        <dbReference type="EMBL" id="ARO88376.1"/>
    </source>
</evidence>
<keyword evidence="2" id="KW-1185">Reference proteome</keyword>
<name>A0A1W6SRG8_9PROT</name>
<reference evidence="1 2" key="1">
    <citation type="journal article" date="2015" name="Int. J. Syst. Evol. Microbiol.">
        <title>Nitrosospira lacus sp. nov., a psychrotolerant, ammonia-oxidizing bacterium from sandy lake sediment.</title>
        <authorList>
            <person name="Urakawa H."/>
            <person name="Garcia J.C."/>
            <person name="Nielsen J.L."/>
            <person name="Le V.Q."/>
            <person name="Kozlowski J.A."/>
            <person name="Stein L.Y."/>
            <person name="Lim C.K."/>
            <person name="Pommerening-Roser A."/>
            <person name="Martens-Habbena W."/>
            <person name="Stahl D.A."/>
            <person name="Klotz M.G."/>
        </authorList>
    </citation>
    <scope>NUCLEOTIDE SEQUENCE [LARGE SCALE GENOMIC DNA]</scope>
    <source>
        <strain evidence="1 2">APG3</strain>
    </source>
</reference>
<accession>A0A1W6SRG8</accession>
<sequence length="101" mass="11956">MTLTREDVKIENELYPAIWLKWIQIIVTSRKIISFNNDTYRVKRSIIHQSEYGRYVSRISDKGSRLTATYPEQLLRIIYLNSLMSLSIHGQAHKNGIKREF</sequence>
<gene>
    <name evidence="1" type="ORF">EBAPG3_011665</name>
</gene>